<feature type="domain" description="VOC" evidence="2">
    <location>
        <begin position="7"/>
        <end position="145"/>
    </location>
</feature>
<dbReference type="InterPro" id="IPR029068">
    <property type="entry name" value="Glyas_Bleomycin-R_OHBP_Dase"/>
</dbReference>
<comment type="caution">
    <text evidence="3">The sequence shown here is derived from an EMBL/GenBank/DDBJ whole genome shotgun (WGS) entry which is preliminary data.</text>
</comment>
<evidence type="ECO:0000259" key="2">
    <source>
        <dbReference type="PROSITE" id="PS51819"/>
    </source>
</evidence>
<organism evidence="3 4">
    <name type="scientific">Thalassospira profundimaris</name>
    <dbReference type="NCBI Taxonomy" id="502049"/>
    <lineage>
        <taxon>Bacteria</taxon>
        <taxon>Pseudomonadati</taxon>
        <taxon>Pseudomonadota</taxon>
        <taxon>Alphaproteobacteria</taxon>
        <taxon>Rhodospirillales</taxon>
        <taxon>Thalassospiraceae</taxon>
        <taxon>Thalassospira</taxon>
    </lineage>
</organism>
<dbReference type="OrthoDB" id="7872018at2"/>
<accession>A0A367W4M7</accession>
<dbReference type="PROSITE" id="PS51819">
    <property type="entry name" value="VOC"/>
    <property type="match status" value="1"/>
</dbReference>
<dbReference type="Pfam" id="PF13669">
    <property type="entry name" value="Glyoxalase_4"/>
    <property type="match status" value="1"/>
</dbReference>
<evidence type="ECO:0000256" key="1">
    <source>
        <dbReference type="ARBA" id="ARBA00022723"/>
    </source>
</evidence>
<keyword evidence="1" id="KW-0479">Metal-binding</keyword>
<dbReference type="GO" id="GO:0004493">
    <property type="term" value="F:methylmalonyl-CoA epimerase activity"/>
    <property type="evidence" value="ECO:0007669"/>
    <property type="project" value="TreeGrafter"/>
</dbReference>
<dbReference type="PANTHER" id="PTHR43048">
    <property type="entry name" value="METHYLMALONYL-COA EPIMERASE"/>
    <property type="match status" value="1"/>
</dbReference>
<dbReference type="PANTHER" id="PTHR43048:SF3">
    <property type="entry name" value="METHYLMALONYL-COA EPIMERASE, MITOCHONDRIAL"/>
    <property type="match status" value="1"/>
</dbReference>
<dbReference type="InterPro" id="IPR037523">
    <property type="entry name" value="VOC_core"/>
</dbReference>
<dbReference type="GO" id="GO:0046491">
    <property type="term" value="P:L-methylmalonyl-CoA metabolic process"/>
    <property type="evidence" value="ECO:0007669"/>
    <property type="project" value="TreeGrafter"/>
</dbReference>
<name>A0A367W4M7_9PROT</name>
<sequence>MTNMFRSLHHVCVVVHDLEKSLAYYKSIGFDGWFDYPKGTAYEVFNVPDVAASKAMKYKCCDLDNFQLQLCQPGPEDSPQRRHLDRFGESVYHLGFEVADLLGSKADGEQAGLKVIANGHREDGTGFCYFDTKEGAGVVLELRKTQHQ</sequence>
<evidence type="ECO:0000313" key="4">
    <source>
        <dbReference type="Proteomes" id="UP000253226"/>
    </source>
</evidence>
<dbReference type="EMBL" id="JPWF01000008">
    <property type="protein sequence ID" value="RCK36337.1"/>
    <property type="molecule type" value="Genomic_DNA"/>
</dbReference>
<dbReference type="RefSeq" id="WP_114102856.1">
    <property type="nucleotide sequence ID" value="NZ_JPWF01000008.1"/>
</dbReference>
<dbReference type="GO" id="GO:0046872">
    <property type="term" value="F:metal ion binding"/>
    <property type="evidence" value="ECO:0007669"/>
    <property type="project" value="UniProtKB-KW"/>
</dbReference>
<proteinExistence type="predicted"/>
<dbReference type="Proteomes" id="UP000253226">
    <property type="component" value="Unassembled WGS sequence"/>
</dbReference>
<dbReference type="InterPro" id="IPR051785">
    <property type="entry name" value="MMCE/EMCE_epimerase"/>
</dbReference>
<reference evidence="3 4" key="1">
    <citation type="submission" date="2014-07" db="EMBL/GenBank/DDBJ databases">
        <title>Draft genome sequence of Thalassospira profundimaris 35.</title>
        <authorList>
            <person name="Lai Q."/>
            <person name="Shao Z."/>
        </authorList>
    </citation>
    <scope>NUCLEOTIDE SEQUENCE [LARGE SCALE GENOMIC DNA]</scope>
    <source>
        <strain evidence="3 4">35</strain>
    </source>
</reference>
<evidence type="ECO:0000313" key="3">
    <source>
        <dbReference type="EMBL" id="RCK36337.1"/>
    </source>
</evidence>
<dbReference type="SUPFAM" id="SSF54593">
    <property type="entry name" value="Glyoxalase/Bleomycin resistance protein/Dihydroxybiphenyl dioxygenase"/>
    <property type="match status" value="1"/>
</dbReference>
<dbReference type="AlphaFoldDB" id="A0A367W4M7"/>
<protein>
    <submittedName>
        <fullName evidence="3">Glyoxalase</fullName>
    </submittedName>
</protein>
<dbReference type="Gene3D" id="3.10.180.10">
    <property type="entry name" value="2,3-Dihydroxybiphenyl 1,2-Dioxygenase, domain 1"/>
    <property type="match status" value="1"/>
</dbReference>
<gene>
    <name evidence="3" type="ORF">TH19_13790</name>
</gene>